<dbReference type="GO" id="GO:0003723">
    <property type="term" value="F:RNA binding"/>
    <property type="evidence" value="ECO:0007669"/>
    <property type="project" value="UniProtKB-UniRule"/>
</dbReference>
<evidence type="ECO:0000256" key="3">
    <source>
        <dbReference type="SAM" id="MobiDB-lite"/>
    </source>
</evidence>
<dbReference type="PANTHER" id="PTHR22792">
    <property type="entry name" value="LUPUS LA PROTEIN-RELATED"/>
    <property type="match status" value="1"/>
</dbReference>
<accession>A0A7S2HGL4</accession>
<keyword evidence="1 2" id="KW-0694">RNA-binding</keyword>
<dbReference type="InterPro" id="IPR045180">
    <property type="entry name" value="La_dom_prot"/>
</dbReference>
<feature type="region of interest" description="Disordered" evidence="3">
    <location>
        <begin position="278"/>
        <end position="353"/>
    </location>
</feature>
<feature type="domain" description="HTH La-type RNA-binding" evidence="4">
    <location>
        <begin position="100"/>
        <end position="189"/>
    </location>
</feature>
<evidence type="ECO:0000313" key="5">
    <source>
        <dbReference type="EMBL" id="CAD9489962.1"/>
    </source>
</evidence>
<dbReference type="SUPFAM" id="SSF46785">
    <property type="entry name" value="Winged helix' DNA-binding domain"/>
    <property type="match status" value="1"/>
</dbReference>
<dbReference type="Pfam" id="PF05383">
    <property type="entry name" value="La"/>
    <property type="match status" value="1"/>
</dbReference>
<dbReference type="InterPro" id="IPR036390">
    <property type="entry name" value="WH_DNA-bd_sf"/>
</dbReference>
<evidence type="ECO:0000256" key="1">
    <source>
        <dbReference type="ARBA" id="ARBA00022884"/>
    </source>
</evidence>
<evidence type="ECO:0000256" key="2">
    <source>
        <dbReference type="PROSITE-ProRule" id="PRU00332"/>
    </source>
</evidence>
<gene>
    <name evidence="5" type="ORF">AAND1436_LOCUS34898</name>
</gene>
<reference evidence="5" key="1">
    <citation type="submission" date="2021-01" db="EMBL/GenBank/DDBJ databases">
        <authorList>
            <person name="Corre E."/>
            <person name="Pelletier E."/>
            <person name="Niang G."/>
            <person name="Scheremetjew M."/>
            <person name="Finn R."/>
            <person name="Kale V."/>
            <person name="Holt S."/>
            <person name="Cochrane G."/>
            <person name="Meng A."/>
            <person name="Brown T."/>
            <person name="Cohen L."/>
        </authorList>
    </citation>
    <scope>NUCLEOTIDE SEQUENCE</scope>
    <source>
        <strain evidence="5">CCMP2222</strain>
    </source>
</reference>
<proteinExistence type="predicted"/>
<dbReference type="InterPro" id="IPR006630">
    <property type="entry name" value="La_HTH"/>
</dbReference>
<dbReference type="InterPro" id="IPR036388">
    <property type="entry name" value="WH-like_DNA-bd_sf"/>
</dbReference>
<dbReference type="SMART" id="SM00715">
    <property type="entry name" value="LA"/>
    <property type="match status" value="1"/>
</dbReference>
<evidence type="ECO:0000259" key="4">
    <source>
        <dbReference type="PROSITE" id="PS50961"/>
    </source>
</evidence>
<feature type="region of interest" description="Disordered" evidence="3">
    <location>
        <begin position="1"/>
        <end position="40"/>
    </location>
</feature>
<protein>
    <recommendedName>
        <fullName evidence="4">HTH La-type RNA-binding domain-containing protein</fullName>
    </recommendedName>
</protein>
<dbReference type="PROSITE" id="PS50961">
    <property type="entry name" value="HTH_LA"/>
    <property type="match status" value="1"/>
</dbReference>
<dbReference type="Gene3D" id="1.10.10.10">
    <property type="entry name" value="Winged helix-like DNA-binding domain superfamily/Winged helix DNA-binding domain"/>
    <property type="match status" value="1"/>
</dbReference>
<organism evidence="5">
    <name type="scientific">Alexandrium andersonii</name>
    <dbReference type="NCBI Taxonomy" id="327968"/>
    <lineage>
        <taxon>Eukaryota</taxon>
        <taxon>Sar</taxon>
        <taxon>Alveolata</taxon>
        <taxon>Dinophyceae</taxon>
        <taxon>Gonyaulacales</taxon>
        <taxon>Pyrocystaceae</taxon>
        <taxon>Alexandrium</taxon>
    </lineage>
</organism>
<name>A0A7S2HGL4_9DINO</name>
<dbReference type="CDD" id="cd07323">
    <property type="entry name" value="LAM"/>
    <property type="match status" value="1"/>
</dbReference>
<dbReference type="EMBL" id="HBGQ01072728">
    <property type="protein sequence ID" value="CAD9489962.1"/>
    <property type="molecule type" value="Transcribed_RNA"/>
</dbReference>
<dbReference type="AlphaFoldDB" id="A0A7S2HGL4"/>
<sequence length="364" mass="38641">MANPQSAMALQAPYSPSGLSAPRGKVLLESPSQHSRPCGKLNLADVEDHLSTAAPSETSSPPLCYAGSPEGQQHLALQELEACGDWQARTLSPPWPQDTDGFAGTRAEQVRKQVEYYFSHENLSRDLYLCSRMDQLGWVDLEEIVQFPRMRRMGAAVNEVATALLESTAVEVSCDLRRARRCLVPPMPGSTAAWGGAVAWQEAVDPAMSAAMGCATWGAAWAPPACSAPTDACPLPWPAMWGSPPQRHPRAVVAVAPVQASPPPAVAALAPAVQPAAAPATATGRHQIPREQKAKRPAGCAIAAPAPVRRAGRRKHISQDTDGVVPAARPHTPKTPKTPASEGGEVTPSGPTEIHTWLRWGYDA</sequence>